<organism evidence="1 2">
    <name type="scientific">Zostera marina</name>
    <name type="common">Eelgrass</name>
    <dbReference type="NCBI Taxonomy" id="29655"/>
    <lineage>
        <taxon>Eukaryota</taxon>
        <taxon>Viridiplantae</taxon>
        <taxon>Streptophyta</taxon>
        <taxon>Embryophyta</taxon>
        <taxon>Tracheophyta</taxon>
        <taxon>Spermatophyta</taxon>
        <taxon>Magnoliopsida</taxon>
        <taxon>Liliopsida</taxon>
        <taxon>Zosteraceae</taxon>
        <taxon>Zostera</taxon>
    </lineage>
</organism>
<protein>
    <submittedName>
        <fullName evidence="1">F-box/LRR-repeat protein 20</fullName>
    </submittedName>
</protein>
<dbReference type="Proteomes" id="UP000036987">
    <property type="component" value="Unassembled WGS sequence"/>
</dbReference>
<dbReference type="AlphaFoldDB" id="A0A0K9NUA2"/>
<gene>
    <name evidence="1" type="ORF">ZOSMA_66G00330</name>
</gene>
<dbReference type="OrthoDB" id="7537227at2759"/>
<dbReference type="PANTHER" id="PTHR46976:SF1">
    <property type="entry name" value="PROTEIN ARABIDILLO 1"/>
    <property type="match status" value="1"/>
</dbReference>
<dbReference type="EMBL" id="LFYR01001757">
    <property type="protein sequence ID" value="KMZ59612.1"/>
    <property type="molecule type" value="Genomic_DNA"/>
</dbReference>
<sequence>MDKVVFIGTSSVGTSKSISLDGAKRSALMNIEKFIRTFSDPQIFSVIVASSAPATLAQAAEIVHIQEAGHLRCSASEIGRYVAMLRSRSPILRSCAAFALVQFTIPGGRHAMHHVNLMQNSGAGRVLRSTAAAMSSTVEAKIFARMVLRNLEHQQYESLV</sequence>
<accession>A0A0K9NUA2</accession>
<feature type="non-terminal residue" evidence="1">
    <location>
        <position position="1"/>
    </location>
</feature>
<comment type="caution">
    <text evidence="1">The sequence shown here is derived from an EMBL/GenBank/DDBJ whole genome shotgun (WGS) entry which is preliminary data.</text>
</comment>
<evidence type="ECO:0000313" key="1">
    <source>
        <dbReference type="EMBL" id="KMZ59612.1"/>
    </source>
</evidence>
<dbReference type="PANTHER" id="PTHR46976">
    <property type="entry name" value="PROTEIN ARABIDILLO 1"/>
    <property type="match status" value="1"/>
</dbReference>
<name>A0A0K9NUA2_ZOSMR</name>
<proteinExistence type="predicted"/>
<reference evidence="2" key="1">
    <citation type="journal article" date="2016" name="Nature">
        <title>The genome of the seagrass Zostera marina reveals angiosperm adaptation to the sea.</title>
        <authorList>
            <person name="Olsen J.L."/>
            <person name="Rouze P."/>
            <person name="Verhelst B."/>
            <person name="Lin Y.-C."/>
            <person name="Bayer T."/>
            <person name="Collen J."/>
            <person name="Dattolo E."/>
            <person name="De Paoli E."/>
            <person name="Dittami S."/>
            <person name="Maumus F."/>
            <person name="Michel G."/>
            <person name="Kersting A."/>
            <person name="Lauritano C."/>
            <person name="Lohaus R."/>
            <person name="Toepel M."/>
            <person name="Tonon T."/>
            <person name="Vanneste K."/>
            <person name="Amirebrahimi M."/>
            <person name="Brakel J."/>
            <person name="Bostroem C."/>
            <person name="Chovatia M."/>
            <person name="Grimwood J."/>
            <person name="Jenkins J.W."/>
            <person name="Jueterbock A."/>
            <person name="Mraz A."/>
            <person name="Stam W.T."/>
            <person name="Tice H."/>
            <person name="Bornberg-Bauer E."/>
            <person name="Green P.J."/>
            <person name="Pearson G.A."/>
            <person name="Procaccini G."/>
            <person name="Duarte C.M."/>
            <person name="Schmutz J."/>
            <person name="Reusch T.B.H."/>
            <person name="Van de Peer Y."/>
        </authorList>
    </citation>
    <scope>NUCLEOTIDE SEQUENCE [LARGE SCALE GENOMIC DNA]</scope>
    <source>
        <strain evidence="2">cv. Finnish</strain>
    </source>
</reference>
<evidence type="ECO:0000313" key="2">
    <source>
        <dbReference type="Proteomes" id="UP000036987"/>
    </source>
</evidence>
<keyword evidence="2" id="KW-1185">Reference proteome</keyword>